<keyword evidence="3" id="KW-1185">Reference proteome</keyword>
<accession>A0AA39ZTA9</accession>
<feature type="compositionally biased region" description="Basic and acidic residues" evidence="1">
    <location>
        <begin position="218"/>
        <end position="227"/>
    </location>
</feature>
<gene>
    <name evidence="2" type="ORF">B0T26DRAFT_806928</name>
</gene>
<sequence>MSNPSNYGTRANALSEFNDFIGGDDDGPLGRLGSASGEDVKCSSLALPTLPYAASSILPRSLKRAATSEIADLHGSRYKRAHGVALSARKDVDETRALDDGSCERCLINGYHCEFETTSDATSCSKCNSSGASCRPVFPSVIEAFRNAKKVSRIAGEVEGYGRVDTALATPATTGAVLDDPQQKPGTTKAGNFAVGCIGNSDSFASGARSTEGNNEPLHQRQDELGRRQENLEAQVLSIAQFVGQRQENLEAQFQAVAGLDS</sequence>
<evidence type="ECO:0000313" key="2">
    <source>
        <dbReference type="EMBL" id="KAK0703321.1"/>
    </source>
</evidence>
<dbReference type="RefSeq" id="XP_060290180.1">
    <property type="nucleotide sequence ID" value="XM_060447212.1"/>
</dbReference>
<organism evidence="2 3">
    <name type="scientific">Lasiosphaeria miniovina</name>
    <dbReference type="NCBI Taxonomy" id="1954250"/>
    <lineage>
        <taxon>Eukaryota</taxon>
        <taxon>Fungi</taxon>
        <taxon>Dikarya</taxon>
        <taxon>Ascomycota</taxon>
        <taxon>Pezizomycotina</taxon>
        <taxon>Sordariomycetes</taxon>
        <taxon>Sordariomycetidae</taxon>
        <taxon>Sordariales</taxon>
        <taxon>Lasiosphaeriaceae</taxon>
        <taxon>Lasiosphaeria</taxon>
    </lineage>
</organism>
<evidence type="ECO:0000313" key="3">
    <source>
        <dbReference type="Proteomes" id="UP001172101"/>
    </source>
</evidence>
<evidence type="ECO:0000256" key="1">
    <source>
        <dbReference type="SAM" id="MobiDB-lite"/>
    </source>
</evidence>
<name>A0AA39ZTA9_9PEZI</name>
<comment type="caution">
    <text evidence="2">The sequence shown here is derived from an EMBL/GenBank/DDBJ whole genome shotgun (WGS) entry which is preliminary data.</text>
</comment>
<proteinExistence type="predicted"/>
<protein>
    <submittedName>
        <fullName evidence="2">Uncharacterized protein</fullName>
    </submittedName>
</protein>
<dbReference type="AlphaFoldDB" id="A0AA39ZTA9"/>
<feature type="region of interest" description="Disordered" evidence="1">
    <location>
        <begin position="206"/>
        <end position="227"/>
    </location>
</feature>
<dbReference type="Proteomes" id="UP001172101">
    <property type="component" value="Unassembled WGS sequence"/>
</dbReference>
<reference evidence="2" key="1">
    <citation type="submission" date="2023-06" db="EMBL/GenBank/DDBJ databases">
        <title>Genome-scale phylogeny and comparative genomics of the fungal order Sordariales.</title>
        <authorList>
            <consortium name="Lawrence Berkeley National Laboratory"/>
            <person name="Hensen N."/>
            <person name="Bonometti L."/>
            <person name="Westerberg I."/>
            <person name="Brannstrom I.O."/>
            <person name="Guillou S."/>
            <person name="Cros-Aarteil S."/>
            <person name="Calhoun S."/>
            <person name="Haridas S."/>
            <person name="Kuo A."/>
            <person name="Mondo S."/>
            <person name="Pangilinan J."/>
            <person name="Riley R."/>
            <person name="LaButti K."/>
            <person name="Andreopoulos B."/>
            <person name="Lipzen A."/>
            <person name="Chen C."/>
            <person name="Yanf M."/>
            <person name="Daum C."/>
            <person name="Ng V."/>
            <person name="Clum A."/>
            <person name="Steindorff A."/>
            <person name="Ohm R."/>
            <person name="Martin F."/>
            <person name="Silar P."/>
            <person name="Natvig D."/>
            <person name="Lalanne C."/>
            <person name="Gautier V."/>
            <person name="Ament-velasquez S.L."/>
            <person name="Kruys A."/>
            <person name="Hutchinson M.I."/>
            <person name="Powell A.J."/>
            <person name="Barry K."/>
            <person name="Miller A.N."/>
            <person name="Grigoriev I.V."/>
            <person name="Debuchy R."/>
            <person name="Gladieux P."/>
            <person name="Thoren M.H."/>
            <person name="Johannesson H."/>
        </authorList>
    </citation>
    <scope>NUCLEOTIDE SEQUENCE</scope>
    <source>
        <strain evidence="2">SMH2392-1A</strain>
    </source>
</reference>
<dbReference type="GeneID" id="85330482"/>
<dbReference type="EMBL" id="JAUIRO010000008">
    <property type="protein sequence ID" value="KAK0703321.1"/>
    <property type="molecule type" value="Genomic_DNA"/>
</dbReference>